<evidence type="ECO:0000259" key="2">
    <source>
        <dbReference type="Pfam" id="PF03795"/>
    </source>
</evidence>
<dbReference type="InterPro" id="IPR005545">
    <property type="entry name" value="YCII"/>
</dbReference>
<dbReference type="SUPFAM" id="SSF54909">
    <property type="entry name" value="Dimeric alpha+beta barrel"/>
    <property type="match status" value="1"/>
</dbReference>
<dbReference type="InterPro" id="IPR011008">
    <property type="entry name" value="Dimeric_a/b-barrel"/>
</dbReference>
<accession>A0A023WXX3</accession>
<name>A0A023WXX3_STUST</name>
<proteinExistence type="inferred from homology"/>
<gene>
    <name evidence="3" type="ORF">UIB01_21050</name>
</gene>
<dbReference type="PANTHER" id="PTHR35174:SF3">
    <property type="entry name" value="BLL7171 PROTEIN"/>
    <property type="match status" value="1"/>
</dbReference>
<dbReference type="PATRIC" id="fig|316.97.peg.4214"/>
<evidence type="ECO:0000313" key="4">
    <source>
        <dbReference type="Proteomes" id="UP000025238"/>
    </source>
</evidence>
<dbReference type="EMBL" id="CP007509">
    <property type="protein sequence ID" value="AHY44826.1"/>
    <property type="molecule type" value="Genomic_DNA"/>
</dbReference>
<feature type="domain" description="YCII-related" evidence="2">
    <location>
        <begin position="1"/>
        <end position="114"/>
    </location>
</feature>
<evidence type="ECO:0000256" key="1">
    <source>
        <dbReference type="ARBA" id="ARBA00007689"/>
    </source>
</evidence>
<dbReference type="KEGG" id="pstu:UIB01_21050"/>
<reference evidence="3 4" key="1">
    <citation type="submission" date="2014-03" db="EMBL/GenBank/DDBJ databases">
        <title>Complete genome sequence of Pseudomonas stutzeri 19SMN4.</title>
        <authorList>
            <person name="Brunet-Galmes I."/>
            <person name="Nogales B."/>
            <person name="Busquets A."/>
            <person name="Pena A."/>
            <person name="Gomila M."/>
            <person name="Garcia-Valdes E."/>
            <person name="Lalucat J."/>
            <person name="Bennasar A."/>
            <person name="Bosch R."/>
        </authorList>
    </citation>
    <scope>NUCLEOTIDE SEQUENCE [LARGE SCALE GENOMIC DNA]</scope>
    <source>
        <strain evidence="3 4">19SMN4</strain>
    </source>
</reference>
<dbReference type="Proteomes" id="UP000025238">
    <property type="component" value="Chromosome"/>
</dbReference>
<dbReference type="AlphaFoldDB" id="A0A023WXX3"/>
<dbReference type="OrthoDB" id="9807535at2"/>
<evidence type="ECO:0000313" key="3">
    <source>
        <dbReference type="EMBL" id="AHY44826.1"/>
    </source>
</evidence>
<sequence length="118" mass="13161">MNYLCLIYYDEQRVDAMTDEQWHALVARCLSCAEELRASGHMLAGEPLQSVRTARTVRVRDGVTSVVDGPFAETREQLAGFYLIEAADQREAEAIAAKIPPASLGCVEVRPLRQLPQR</sequence>
<organism evidence="3 4">
    <name type="scientific">Stutzerimonas stutzeri</name>
    <name type="common">Pseudomonas stutzeri</name>
    <dbReference type="NCBI Taxonomy" id="316"/>
    <lineage>
        <taxon>Bacteria</taxon>
        <taxon>Pseudomonadati</taxon>
        <taxon>Pseudomonadota</taxon>
        <taxon>Gammaproteobacteria</taxon>
        <taxon>Pseudomonadales</taxon>
        <taxon>Pseudomonadaceae</taxon>
        <taxon>Stutzerimonas</taxon>
    </lineage>
</organism>
<dbReference type="Gene3D" id="3.30.70.1060">
    <property type="entry name" value="Dimeric alpha+beta barrel"/>
    <property type="match status" value="1"/>
</dbReference>
<dbReference type="PANTHER" id="PTHR35174">
    <property type="entry name" value="BLL7171 PROTEIN-RELATED"/>
    <property type="match status" value="1"/>
</dbReference>
<comment type="similarity">
    <text evidence="1">Belongs to the YciI family.</text>
</comment>
<dbReference type="Pfam" id="PF03795">
    <property type="entry name" value="YCII"/>
    <property type="match status" value="1"/>
</dbReference>
<protein>
    <submittedName>
        <fullName evidence="3">Dehydrogenase</fullName>
    </submittedName>
</protein>